<keyword evidence="2" id="KW-1185">Reference proteome</keyword>
<dbReference type="Gene3D" id="2.40.70.10">
    <property type="entry name" value="Acid Proteases"/>
    <property type="match status" value="1"/>
</dbReference>
<protein>
    <recommendedName>
        <fullName evidence="3">Gag-pol polyprotein</fullName>
    </recommendedName>
</protein>
<dbReference type="CDD" id="cd00303">
    <property type="entry name" value="retropepsin_like"/>
    <property type="match status" value="1"/>
</dbReference>
<evidence type="ECO:0008006" key="3">
    <source>
        <dbReference type="Google" id="ProtNLM"/>
    </source>
</evidence>
<name>A0AAD8R3C6_LOLMU</name>
<dbReference type="InterPro" id="IPR043502">
    <property type="entry name" value="DNA/RNA_pol_sf"/>
</dbReference>
<organism evidence="1 2">
    <name type="scientific">Lolium multiflorum</name>
    <name type="common">Italian ryegrass</name>
    <name type="synonym">Lolium perenne subsp. multiflorum</name>
    <dbReference type="NCBI Taxonomy" id="4521"/>
    <lineage>
        <taxon>Eukaryota</taxon>
        <taxon>Viridiplantae</taxon>
        <taxon>Streptophyta</taxon>
        <taxon>Embryophyta</taxon>
        <taxon>Tracheophyta</taxon>
        <taxon>Spermatophyta</taxon>
        <taxon>Magnoliopsida</taxon>
        <taxon>Liliopsida</taxon>
        <taxon>Poales</taxon>
        <taxon>Poaceae</taxon>
        <taxon>BOP clade</taxon>
        <taxon>Pooideae</taxon>
        <taxon>Poodae</taxon>
        <taxon>Poeae</taxon>
        <taxon>Poeae Chloroplast Group 2 (Poeae type)</taxon>
        <taxon>Loliodinae</taxon>
        <taxon>Loliinae</taxon>
        <taxon>Lolium</taxon>
    </lineage>
</organism>
<dbReference type="PANTHER" id="PTHR48475:SF2">
    <property type="entry name" value="RIBONUCLEASE H"/>
    <property type="match status" value="1"/>
</dbReference>
<dbReference type="Proteomes" id="UP001231189">
    <property type="component" value="Unassembled WGS sequence"/>
</dbReference>
<comment type="caution">
    <text evidence="1">The sequence shown here is derived from an EMBL/GenBank/DDBJ whole genome shotgun (WGS) entry which is preliminary data.</text>
</comment>
<evidence type="ECO:0000313" key="2">
    <source>
        <dbReference type="Proteomes" id="UP001231189"/>
    </source>
</evidence>
<sequence length="584" mass="67121">MNLKLPGNLKHYDGTERPDTWIEDYYNAVTFAGGTPNIACRMLQLYLVGPARIWLSDLEKNSIFCWFDLKNAFEKHFRGTYKRPATTSDPRLASRRRAKHQGISSPDATRILNAIVPAVPQYVRWSEIPCTFDRKDHPAIVPKECYALVVSPRIDGYDFSKCLMDGGASLNIMYLETLERMNLTKEQLKHSTTEFHGVVPGKKANSLGSITLPVAFGDVHNFREEKITFEVVPFKSSYHVIFGRPTYHKFHARACYIYNKLKIRVLKTTKKQISEQKTSFKPAIETKKHDLIPDPDEGIRPKGDFIHYPLWFVSRLGEKALPLYKLLKKTDKFVWDDAADAALRGLKEILTSPPILAAPAESEPMLLYLAATNKVISLVIVVEQRKKVMNMTSRDLSTTLARTADEQLELGLMSWRLFCGVYELPLTDQQVYPFFLVYGSEAVLPSDIIHDSPRVSAYNEETADEARQLSVDLIEEARNLADQRSAIYQQSSDVITVELKRSFMAGDLVLRLRQVKDHKLQSPWEGPFVVSKVLHNGSYYLVDFRELRDRPANWHRKRKREDPDDIYDETDRPWNIAQLRPFYT</sequence>
<dbReference type="PANTHER" id="PTHR48475">
    <property type="entry name" value="RIBONUCLEASE H"/>
    <property type="match status" value="1"/>
</dbReference>
<dbReference type="InterPro" id="IPR043128">
    <property type="entry name" value="Rev_trsase/Diguanyl_cyclase"/>
</dbReference>
<accession>A0AAD8R3C6</accession>
<dbReference type="AlphaFoldDB" id="A0AAD8R3C6"/>
<dbReference type="EMBL" id="JAUUTY010000007">
    <property type="protein sequence ID" value="KAK1613225.1"/>
    <property type="molecule type" value="Genomic_DNA"/>
</dbReference>
<evidence type="ECO:0000313" key="1">
    <source>
        <dbReference type="EMBL" id="KAK1613225.1"/>
    </source>
</evidence>
<gene>
    <name evidence="1" type="ORF">QYE76_036898</name>
</gene>
<proteinExistence type="predicted"/>
<dbReference type="SUPFAM" id="SSF56672">
    <property type="entry name" value="DNA/RNA polymerases"/>
    <property type="match status" value="1"/>
</dbReference>
<reference evidence="1" key="1">
    <citation type="submission" date="2023-07" db="EMBL/GenBank/DDBJ databases">
        <title>A chromosome-level genome assembly of Lolium multiflorum.</title>
        <authorList>
            <person name="Chen Y."/>
            <person name="Copetti D."/>
            <person name="Kolliker R."/>
            <person name="Studer B."/>
        </authorList>
    </citation>
    <scope>NUCLEOTIDE SEQUENCE</scope>
    <source>
        <strain evidence="1">02402/16</strain>
        <tissue evidence="1">Leaf</tissue>
    </source>
</reference>
<dbReference type="Gene3D" id="3.30.70.270">
    <property type="match status" value="1"/>
</dbReference>
<dbReference type="InterPro" id="IPR021109">
    <property type="entry name" value="Peptidase_aspartic_dom_sf"/>
</dbReference>